<evidence type="ECO:0000256" key="3">
    <source>
        <dbReference type="PIRSR" id="PIRSR602401-1"/>
    </source>
</evidence>
<dbReference type="Pfam" id="PF00067">
    <property type="entry name" value="p450"/>
    <property type="match status" value="1"/>
</dbReference>
<dbReference type="PANTHER" id="PTHR24305">
    <property type="entry name" value="CYTOCHROME P450"/>
    <property type="match status" value="1"/>
</dbReference>
<evidence type="ECO:0000256" key="1">
    <source>
        <dbReference type="ARBA" id="ARBA00001971"/>
    </source>
</evidence>
<sequence>MPEAPYPNPPPALPRPPSTARERTQLEAFLVLRRNPLELWGPAAYQRDVLYGRFLGREQIMLNDPDAIRHVLVANNENYGRNIGTKRVLQPVLGSGLFLAEGAAWRHQRRTVAPALAPRTMPILARHVVLATEEAETELDRVAGGRPVELLPHLQRLALTVAGRSMFSLEMAEFGAGMRALLMRYARRYAQPGFLDLLLPASVRSPLDIGRAAFRAEWLRFVDGLIDARERQAERAPAERPPRDLFDLLAAARDPETGAGFSRAQLRDEVATLIIAGHETTAATLFWACYAAAKLPEHQERIAEEAAAADLSPGNAAAALKGLRYTRAHVDETLRLYPPAFLIVREALGPDTIAGRRIAPGTVVSVSPWVLHRHRRRWRNPDGFDPARFLPGAPPPDRYAYMPFGAGPRVCVGAQFALTEATLVLARLLRAFRIELFGSGTVVPRGFVTTQPDRPVRFLLTRRAH</sequence>
<evidence type="ECO:0000256" key="5">
    <source>
        <dbReference type="SAM" id="MobiDB-lite"/>
    </source>
</evidence>
<organism evidence="6">
    <name type="scientific">uncultured Acetobacteraceae bacterium</name>
    <dbReference type="NCBI Taxonomy" id="169975"/>
    <lineage>
        <taxon>Bacteria</taxon>
        <taxon>Pseudomonadati</taxon>
        <taxon>Pseudomonadota</taxon>
        <taxon>Alphaproteobacteria</taxon>
        <taxon>Acetobacterales</taxon>
        <taxon>Acetobacteraceae</taxon>
        <taxon>environmental samples</taxon>
    </lineage>
</organism>
<comment type="similarity">
    <text evidence="2 4">Belongs to the cytochrome P450 family.</text>
</comment>
<dbReference type="InterPro" id="IPR050121">
    <property type="entry name" value="Cytochrome_P450_monoxygenase"/>
</dbReference>
<dbReference type="GO" id="GO:0004497">
    <property type="term" value="F:monooxygenase activity"/>
    <property type="evidence" value="ECO:0007669"/>
    <property type="project" value="UniProtKB-KW"/>
</dbReference>
<comment type="cofactor">
    <cofactor evidence="1 3">
        <name>heme</name>
        <dbReference type="ChEBI" id="CHEBI:30413"/>
    </cofactor>
</comment>
<proteinExistence type="inferred from homology"/>
<dbReference type="PROSITE" id="PS00086">
    <property type="entry name" value="CYTOCHROME_P450"/>
    <property type="match status" value="1"/>
</dbReference>
<dbReference type="PRINTS" id="PR00385">
    <property type="entry name" value="P450"/>
</dbReference>
<dbReference type="InterPro" id="IPR002401">
    <property type="entry name" value="Cyt_P450_E_grp-I"/>
</dbReference>
<dbReference type="GO" id="GO:0005506">
    <property type="term" value="F:iron ion binding"/>
    <property type="evidence" value="ECO:0007669"/>
    <property type="project" value="InterPro"/>
</dbReference>
<dbReference type="PRINTS" id="PR00463">
    <property type="entry name" value="EP450I"/>
</dbReference>
<dbReference type="PANTHER" id="PTHR24305:SF166">
    <property type="entry name" value="CYTOCHROME P450 12A4, MITOCHONDRIAL-RELATED"/>
    <property type="match status" value="1"/>
</dbReference>
<gene>
    <name evidence="6" type="ORF">AVDCRST_MAG04-614</name>
</gene>
<keyword evidence="3 4" id="KW-0408">Iron</keyword>
<keyword evidence="3 4" id="KW-0349">Heme</keyword>
<dbReference type="InterPro" id="IPR017972">
    <property type="entry name" value="Cyt_P450_CS"/>
</dbReference>
<feature type="compositionally biased region" description="Pro residues" evidence="5">
    <location>
        <begin position="1"/>
        <end position="17"/>
    </location>
</feature>
<dbReference type="SUPFAM" id="SSF48264">
    <property type="entry name" value="Cytochrome P450"/>
    <property type="match status" value="1"/>
</dbReference>
<keyword evidence="4" id="KW-0560">Oxidoreductase</keyword>
<dbReference type="GO" id="GO:0016705">
    <property type="term" value="F:oxidoreductase activity, acting on paired donors, with incorporation or reduction of molecular oxygen"/>
    <property type="evidence" value="ECO:0007669"/>
    <property type="project" value="InterPro"/>
</dbReference>
<keyword evidence="3 4" id="KW-0479">Metal-binding</keyword>
<protein>
    <submittedName>
        <fullName evidence="6">Cytochrome P450 family protein</fullName>
    </submittedName>
</protein>
<accession>A0A6J4HE98</accession>
<dbReference type="InterPro" id="IPR036396">
    <property type="entry name" value="Cyt_P450_sf"/>
</dbReference>
<keyword evidence="4" id="KW-0503">Monooxygenase</keyword>
<feature type="binding site" description="axial binding residue" evidence="3">
    <location>
        <position position="411"/>
    </location>
    <ligand>
        <name>heme</name>
        <dbReference type="ChEBI" id="CHEBI:30413"/>
    </ligand>
    <ligandPart>
        <name>Fe</name>
        <dbReference type="ChEBI" id="CHEBI:18248"/>
    </ligandPart>
</feature>
<evidence type="ECO:0000256" key="2">
    <source>
        <dbReference type="ARBA" id="ARBA00010617"/>
    </source>
</evidence>
<reference evidence="6" key="1">
    <citation type="submission" date="2020-02" db="EMBL/GenBank/DDBJ databases">
        <authorList>
            <person name="Meier V. D."/>
        </authorList>
    </citation>
    <scope>NUCLEOTIDE SEQUENCE</scope>
    <source>
        <strain evidence="6">AVDCRST_MAG04</strain>
    </source>
</reference>
<name>A0A6J4HE98_9PROT</name>
<dbReference type="EMBL" id="CADCTL010000047">
    <property type="protein sequence ID" value="CAA9220894.1"/>
    <property type="molecule type" value="Genomic_DNA"/>
</dbReference>
<evidence type="ECO:0000256" key="4">
    <source>
        <dbReference type="RuleBase" id="RU000461"/>
    </source>
</evidence>
<feature type="region of interest" description="Disordered" evidence="5">
    <location>
        <begin position="1"/>
        <end position="20"/>
    </location>
</feature>
<dbReference type="AlphaFoldDB" id="A0A6J4HE98"/>
<evidence type="ECO:0000313" key="6">
    <source>
        <dbReference type="EMBL" id="CAA9220894.1"/>
    </source>
</evidence>
<dbReference type="Gene3D" id="1.10.630.10">
    <property type="entry name" value="Cytochrome P450"/>
    <property type="match status" value="1"/>
</dbReference>
<dbReference type="InterPro" id="IPR001128">
    <property type="entry name" value="Cyt_P450"/>
</dbReference>
<dbReference type="GO" id="GO:0020037">
    <property type="term" value="F:heme binding"/>
    <property type="evidence" value="ECO:0007669"/>
    <property type="project" value="InterPro"/>
</dbReference>